<comment type="caution">
    <text evidence="3">The sequence shown here is derived from an EMBL/GenBank/DDBJ whole genome shotgun (WGS) entry which is preliminary data.</text>
</comment>
<evidence type="ECO:0000313" key="3">
    <source>
        <dbReference type="EMBL" id="CAG7943619.1"/>
    </source>
</evidence>
<organism evidence="3 4">
    <name type="scientific">Penicillium olsonii</name>
    <dbReference type="NCBI Taxonomy" id="99116"/>
    <lineage>
        <taxon>Eukaryota</taxon>
        <taxon>Fungi</taxon>
        <taxon>Dikarya</taxon>
        <taxon>Ascomycota</taxon>
        <taxon>Pezizomycotina</taxon>
        <taxon>Eurotiomycetes</taxon>
        <taxon>Eurotiomycetidae</taxon>
        <taxon>Eurotiales</taxon>
        <taxon>Aspergillaceae</taxon>
        <taxon>Penicillium</taxon>
    </lineage>
</organism>
<dbReference type="Pfam" id="PF00730">
    <property type="entry name" value="HhH-GPD"/>
    <property type="match status" value="1"/>
</dbReference>
<evidence type="ECO:0000313" key="4">
    <source>
        <dbReference type="Proteomes" id="UP001153618"/>
    </source>
</evidence>
<feature type="compositionally biased region" description="Acidic residues" evidence="1">
    <location>
        <begin position="493"/>
        <end position="503"/>
    </location>
</feature>
<dbReference type="CDD" id="cd00056">
    <property type="entry name" value="ENDO3c"/>
    <property type="match status" value="1"/>
</dbReference>
<dbReference type="Proteomes" id="UP001153618">
    <property type="component" value="Unassembled WGS sequence"/>
</dbReference>
<keyword evidence="4" id="KW-1185">Reference proteome</keyword>
<evidence type="ECO:0000256" key="1">
    <source>
        <dbReference type="SAM" id="MobiDB-lite"/>
    </source>
</evidence>
<dbReference type="InterPro" id="IPR003265">
    <property type="entry name" value="HhH-GPD_domain"/>
</dbReference>
<feature type="compositionally biased region" description="Basic and acidic residues" evidence="1">
    <location>
        <begin position="131"/>
        <end position="142"/>
    </location>
</feature>
<dbReference type="GO" id="GO:0006285">
    <property type="term" value="P:base-excision repair, AP site formation"/>
    <property type="evidence" value="ECO:0007669"/>
    <property type="project" value="UniProtKB-ARBA"/>
</dbReference>
<reference evidence="3" key="1">
    <citation type="submission" date="2021-07" db="EMBL/GenBank/DDBJ databases">
        <authorList>
            <person name="Branca A.L. A."/>
        </authorList>
    </citation>
    <scope>NUCLEOTIDE SEQUENCE</scope>
</reference>
<feature type="domain" description="HhH-GPD" evidence="2">
    <location>
        <begin position="224"/>
        <end position="430"/>
    </location>
</feature>
<gene>
    <name evidence="3" type="ORF">POLS_LOCUS267</name>
</gene>
<dbReference type="GO" id="GO:0000702">
    <property type="term" value="F:oxidized base lesion DNA N-glycosylase activity"/>
    <property type="evidence" value="ECO:0007669"/>
    <property type="project" value="UniProtKB-ARBA"/>
</dbReference>
<feature type="region of interest" description="Disordered" evidence="1">
    <location>
        <begin position="461"/>
        <end position="516"/>
    </location>
</feature>
<dbReference type="PANTHER" id="PTHR47203">
    <property type="match status" value="1"/>
</dbReference>
<dbReference type="InterPro" id="IPR023170">
    <property type="entry name" value="HhH_base_excis_C"/>
</dbReference>
<dbReference type="SMART" id="SM00478">
    <property type="entry name" value="ENDO3c"/>
    <property type="match status" value="1"/>
</dbReference>
<dbReference type="Gene3D" id="1.10.1670.10">
    <property type="entry name" value="Helix-hairpin-Helix base-excision DNA repair enzymes (C-terminal)"/>
    <property type="match status" value="1"/>
</dbReference>
<proteinExistence type="predicted"/>
<dbReference type="OrthoDB" id="5607at2759"/>
<dbReference type="SUPFAM" id="SSF48150">
    <property type="entry name" value="DNA-glycosylase"/>
    <property type="match status" value="1"/>
</dbReference>
<dbReference type="Gene3D" id="1.10.340.30">
    <property type="entry name" value="Hypothetical protein, domain 2"/>
    <property type="match status" value="1"/>
</dbReference>
<accession>A0A9W4H9U9</accession>
<protein>
    <recommendedName>
        <fullName evidence="2">HhH-GPD domain-containing protein</fullName>
    </recommendedName>
</protein>
<feature type="region of interest" description="Disordered" evidence="1">
    <location>
        <begin position="20"/>
        <end position="63"/>
    </location>
</feature>
<dbReference type="EMBL" id="CAJVOS010000006">
    <property type="protein sequence ID" value="CAG7943619.1"/>
    <property type="molecule type" value="Genomic_DNA"/>
</dbReference>
<evidence type="ECO:0000259" key="2">
    <source>
        <dbReference type="SMART" id="SM00478"/>
    </source>
</evidence>
<feature type="region of interest" description="Disordered" evidence="1">
    <location>
        <begin position="87"/>
        <end position="173"/>
    </location>
</feature>
<dbReference type="InterPro" id="IPR011257">
    <property type="entry name" value="DNA_glycosylase"/>
</dbReference>
<feature type="compositionally biased region" description="Polar residues" evidence="1">
    <location>
        <begin position="93"/>
        <end position="109"/>
    </location>
</feature>
<sequence length="516" mass="55577">MERRITRSAALAATAALVTESNSPAIKHEPDQPKVAKKSKKKGSQTTTLNPSKPATVSEPASVVDANSLVSPTAPIKEEKPVLFNELPHNLGSIPSTSVAGKNPTQSPVGSDKENQSLHTKATGLAADLQHTVDKTVTKTEDTPVTQIPSGRKPKKNTYGLTPGVSPFPELARPTPEECEEVNRLLSSVHGEVTAPATIPEPSLTVTGCGEVPSVLDALIRTLLSGATTGKNSAMAFNGLVNRFGILSDGIGKGSVNWEAVRQATVKDVFEAIKRGGLADIKSKNLKAILDIVHEDNQKRRNVLLDAESKDNTVPKLVTDKAEMDKKYEIACADQNFLSLNHLHNLSAEEAMTDLIKYPGIGPKTAACVVLFCLQRPCFAVDTHIFRLCRWLGWVPSKATEVTAFSHLEVRIPDHLKYSLHQLFIRHGKSCPRCRAITGESSDGWENGCVIDHLVTRTGKRKGTGSAAATPKPKKKIAKKVAVSQTKRKGNDAESESDVEESELSSVGDMSDEYTP</sequence>
<dbReference type="PANTHER" id="PTHR47203:SF1">
    <property type="entry name" value="HYPOTHETICAL BASE EXCISION DNA REPAIR PROTEIN (EUROFUNG)"/>
    <property type="match status" value="1"/>
</dbReference>
<dbReference type="AlphaFoldDB" id="A0A9W4H9U9"/>
<feature type="compositionally biased region" description="Polar residues" evidence="1">
    <location>
        <begin position="44"/>
        <end position="55"/>
    </location>
</feature>
<name>A0A9W4H9U9_PENOL</name>